<dbReference type="SUPFAM" id="SSF52540">
    <property type="entry name" value="P-loop containing nucleoside triphosphate hydrolases"/>
    <property type="match status" value="2"/>
</dbReference>
<feature type="compositionally biased region" description="Acidic residues" evidence="3">
    <location>
        <begin position="2472"/>
        <end position="2503"/>
    </location>
</feature>
<feature type="compositionally biased region" description="Basic and acidic residues" evidence="3">
    <location>
        <begin position="2717"/>
        <end position="2741"/>
    </location>
</feature>
<dbReference type="Pfam" id="PF17867">
    <property type="entry name" value="AAA_lid_7"/>
    <property type="match status" value="1"/>
</dbReference>
<proteinExistence type="predicted"/>
<accession>A0ABY8EMH0</accession>
<feature type="compositionally biased region" description="Acidic residues" evidence="3">
    <location>
        <begin position="2393"/>
        <end position="2407"/>
    </location>
</feature>
<organism evidence="5 6">
    <name type="scientific">Malassezia furfur</name>
    <name type="common">Pityriasis versicolor infection agent</name>
    <name type="synonym">Pityrosporum furfur</name>
    <dbReference type="NCBI Taxonomy" id="55194"/>
    <lineage>
        <taxon>Eukaryota</taxon>
        <taxon>Fungi</taxon>
        <taxon>Dikarya</taxon>
        <taxon>Basidiomycota</taxon>
        <taxon>Ustilaginomycotina</taxon>
        <taxon>Malasseziomycetes</taxon>
        <taxon>Malasseziales</taxon>
        <taxon>Malasseziaceae</taxon>
        <taxon>Malassezia</taxon>
    </lineage>
</organism>
<feature type="compositionally biased region" description="Basic and acidic residues" evidence="3">
    <location>
        <begin position="2562"/>
        <end position="2572"/>
    </location>
</feature>
<dbReference type="Gene3D" id="3.40.50.300">
    <property type="entry name" value="P-loop containing nucleotide triphosphate hydrolases"/>
    <property type="match status" value="2"/>
</dbReference>
<dbReference type="Proteomes" id="UP000818624">
    <property type="component" value="Chromosome 1"/>
</dbReference>
<dbReference type="InterPro" id="IPR002035">
    <property type="entry name" value="VWF_A"/>
</dbReference>
<dbReference type="InterPro" id="IPR027417">
    <property type="entry name" value="P-loop_NTPase"/>
</dbReference>
<evidence type="ECO:0000259" key="4">
    <source>
        <dbReference type="PROSITE" id="PS50234"/>
    </source>
</evidence>
<feature type="compositionally biased region" description="Basic and acidic residues" evidence="3">
    <location>
        <begin position="2669"/>
        <end position="2684"/>
    </location>
</feature>
<feature type="compositionally biased region" description="Acidic residues" evidence="3">
    <location>
        <begin position="2685"/>
        <end position="2711"/>
    </location>
</feature>
<feature type="compositionally biased region" description="Basic and acidic residues" evidence="3">
    <location>
        <begin position="2452"/>
        <end position="2471"/>
    </location>
</feature>
<evidence type="ECO:0000313" key="5">
    <source>
        <dbReference type="EMBL" id="WFD46750.1"/>
    </source>
</evidence>
<protein>
    <recommendedName>
        <fullName evidence="4">VWFA domain-containing protein</fullName>
    </recommendedName>
</protein>
<keyword evidence="1" id="KW-0547">Nucleotide-binding</keyword>
<keyword evidence="2" id="KW-0067">ATP-binding</keyword>
<dbReference type="PANTHER" id="PTHR48103">
    <property type="entry name" value="MIDASIN-RELATED"/>
    <property type="match status" value="1"/>
</dbReference>
<feature type="compositionally biased region" description="Basic and acidic residues" evidence="3">
    <location>
        <begin position="2982"/>
        <end position="2993"/>
    </location>
</feature>
<feature type="domain" description="VWFA" evidence="4">
    <location>
        <begin position="3089"/>
        <end position="3295"/>
    </location>
</feature>
<evidence type="ECO:0000313" key="6">
    <source>
        <dbReference type="Proteomes" id="UP000818624"/>
    </source>
</evidence>
<feature type="region of interest" description="Disordered" evidence="3">
    <location>
        <begin position="2389"/>
        <end position="2993"/>
    </location>
</feature>
<name>A0ABY8EMH0_MALFU</name>
<evidence type="ECO:0000256" key="1">
    <source>
        <dbReference type="ARBA" id="ARBA00022741"/>
    </source>
</evidence>
<feature type="compositionally biased region" description="Basic and acidic residues" evidence="3">
    <location>
        <begin position="2927"/>
        <end position="2956"/>
    </location>
</feature>
<dbReference type="EMBL" id="CP046234">
    <property type="protein sequence ID" value="WFD46750.1"/>
    <property type="molecule type" value="Genomic_DNA"/>
</dbReference>
<dbReference type="InterPro" id="IPR036465">
    <property type="entry name" value="vWFA_dom_sf"/>
</dbReference>
<dbReference type="PROSITE" id="PS50234">
    <property type="entry name" value="VWFA"/>
    <property type="match status" value="1"/>
</dbReference>
<dbReference type="Pfam" id="PF07728">
    <property type="entry name" value="AAA_5"/>
    <property type="match status" value="2"/>
</dbReference>
<reference evidence="5 6" key="1">
    <citation type="journal article" date="2020" name="Elife">
        <title>Loss of centromere function drives karyotype evolution in closely related Malassezia species.</title>
        <authorList>
            <person name="Sankaranarayanan S.R."/>
            <person name="Ianiri G."/>
            <person name="Coelho M.A."/>
            <person name="Reza M.H."/>
            <person name="Thimmappa B.C."/>
            <person name="Ganguly P."/>
            <person name="Vadnala R.N."/>
            <person name="Sun S."/>
            <person name="Siddharthan R."/>
            <person name="Tellgren-Roth C."/>
            <person name="Dawson T.L."/>
            <person name="Heitman J."/>
            <person name="Sanyal K."/>
        </authorList>
    </citation>
    <scope>NUCLEOTIDE SEQUENCE [LARGE SCALE GENOMIC DNA]</scope>
    <source>
        <strain evidence="5">CBS14141</strain>
    </source>
</reference>
<feature type="compositionally biased region" description="Gly residues" evidence="3">
    <location>
        <begin position="2409"/>
        <end position="2419"/>
    </location>
</feature>
<evidence type="ECO:0000256" key="2">
    <source>
        <dbReference type="ARBA" id="ARBA00022840"/>
    </source>
</evidence>
<dbReference type="SUPFAM" id="SSF53300">
    <property type="entry name" value="vWA-like"/>
    <property type="match status" value="1"/>
</dbReference>
<dbReference type="PANTHER" id="PTHR48103:SF2">
    <property type="entry name" value="MIDASIN"/>
    <property type="match status" value="1"/>
</dbReference>
<feature type="compositionally biased region" description="Basic and acidic residues" evidence="3">
    <location>
        <begin position="2626"/>
        <end position="2636"/>
    </location>
</feature>
<feature type="compositionally biased region" description="Acidic residues" evidence="3">
    <location>
        <begin position="2428"/>
        <end position="2451"/>
    </location>
</feature>
<keyword evidence="6" id="KW-1185">Reference proteome</keyword>
<feature type="compositionally biased region" description="Basic and acidic residues" evidence="3">
    <location>
        <begin position="2850"/>
        <end position="2886"/>
    </location>
</feature>
<sequence>MHTAHILAPPDAFAQGAALVVIDGLGALPSTAAMSAAGLAQLRARCWAEAARLVAPAELTTEGWCEVRDTPTHLYVGPYALAKEPRGAAADVPFALRAPTTAENAMRVLRACAVPRRSVLLEGSPGAGKTSLIASLAAMTGHVLTRINLSEQTELVDLFGAELPVEGGRPGEFAWRPAAFLEAMQAGHWVLLDEMNLASQTVLEGLNACLDHRGTVFVPEIGREFARHPAFRIFAAQNPQHQGGARKGLPKSLLNRFTKVHVAELNAGDALAICTELFPAVPHATLAKMVAFNDALQSATVRHELGSAGAPWEFNLRGLLRWLTLMQAPLGTPTAHDPAASFAALYARRFRTPEDRARVAALFVRHMGTGDAARLLDAPRALLDARHALLGHTWLQRGRTPLPARAASFALPPTQLAGLEAAADAVRLGWLTIVVGGAGAGKSAFVHLLADVSGAPLDTVRLNGASDTMDLLGSFEQHDTRHAQHAHAEAVRAAVRAAHRRCACATGAADAVAALATADGALARGDLRTALATCATLPADVWTPPERAALHAAHDLVDARPQAGQFAWVDGPLVRAAERGHWLLLEDANLCSASVLDRLNSLFEPHGTLMLSERGMVDGAIPELRAHADFRVFMTVDPRHGELSRAMRNRGLEVYLDAPELARLAPMARCPPWLARDSVMHAAVQAHAMRRGRVHAAAPGVPDVAPLVPRVVDGALTPVAHVLDWLPRDAARALVLAAQTLTPSALRALGPALDAAQQACIATALRGVADATAARDAALVEEGYPPALVRTLLPPDARRVAIASGDTGARIALRVRAVLLQHALDALDGAGDSVLARAKRQAADLDPLLAALPTLLGALPALVLRATRAPIDDADTHAALGTLLDAAHFLFDAAHTEHADFSLVHVVLRTVRAALRDVRTVDTSRADAVLRAMQAPRTSTGGAAMQAIWARTLPAVPVRVLPALGTLARAALAAGDAARARTAVELLATLYLADPAWSDAQQAELARLATQLAPELGTPPPARTFAWVAAAVPVVLWMLTVHPATKLPRDARLTALLALTTAHGVPPVALVGAQLQRWAPHAAVASAPTTCAHALHALWAHGGAAPLLRAALLHTVADAVQTDRVSLFAWPAYVDELAELRTAVSIAAAPVETPRDASLRALLVAFAAWLTLCLADAVRAAAPDAAPLADDLVAAAETHDAKRLAGALTAAADALPAALPLTGALRGWLDAVRAAVAPAATSLQALGTAWLALATQTLALYVPSMPLDPVAEAHAQRAYAAARVSHLERTCAIEASREQLLTGNAHNAALDTLHAELQRALAQRAHAGRTHVARTPDAARLARLHTELVAFATQVLAPARIDAVLASLASRAERAVDQAESVQASLASFAQRLARQYAAEADLVAPVLVALDAARVGLGVCLSARPARRAHAVVAAAAQFPTVAAAEAVPQCAASNVDELMASLAACAYGAHAHGDADSERVASLYAALYAVWAHERAQAEDAEAAAAQLYTYRGQDNADDDAARLAEQRRLFPVYDDVLEDEGAAPMPRKPKSKRTLDDARIEQVYRLHSALFAAEAPAAGAPAIDVAQAWAAARASLVCRGAQTRAPLPPALDATSAALQLELLTQRTAPRTTRANFYHDADPAALAELAPILVRLSERVAALHATYPEHVQLAQLHARCERVAQLGMDSPVARALAAVEQLLTHVDDWETYASAETSLRDAAAELTALVVAWRKRELHAWQHLLDDEAAAEEARVAPLFFSLYESVVHAAVDDAAGMRTLVTLLDTYVRTSPLGQLAARLRLLRTFVPLAPSAALGATLRNVAHYYAQFLPAAHEHLNTARRALEREVRDYVQLATWRDVNVYALRQSAQKTHTYLHRTLRKFRTALQEPAGDVLARAAEARPPVAVRALLGPGDETWAALPTLPDATSVPRAESAPAHLRDAARTVRSLHARNASHLFPRVHATHLATAVRELGTDILESADALAAQTPALATEANAKQIKSLAAQKRRAFADLLKELRRLGLSPHVSVERLAALRDAVRMYGAPALPPSDSLATDAIEGYTAALLAQLTRVRAAVHAPQGDASPADLQRALGSIEHGAEVAARVRTRLATAAAHVAAAEAVCARLATLHAARTVVPVEGPDAWATHAHAVRVAADVLADVRAKAPAVAQASPIPGDASCVSLAPLLTEAAPLATRLAAVADAVRSTGLNMCTDEEATLLETSAALVRACGAALASLESEAPALAALTAPAQAYLATLALPAAPGATPAPAEASDVDDVCNAVLVVAQELHALPPPPAELVDRVLVDEMARLADVERVLRPAHMLARFRTVPDTHVCVQAAYPFVAAYTRWVFAHAHHLSQLYRALARLELVLCTIVTTLATRGFCTPPEEDEQKNEADENGEQLEGGTGLGDGSGAKDISDTLQDDEQMEELQQEPGAEPDDGGAEGEDHARETDQLDHGDAHSVDGDQDDNADDGEEGEEQDIEDEVGDVDPLDPDAVDEKMWGNDDAPEETQGESEAQGGAQDDREHAAERAEGRDEKAGSDAQHNEEGEDAEPEHEPEMQEMPEKQQGLGREMDEEANEQEMQLDDLDMDDGEQDEGSGSDGDDGDDGKDGDDGDDGDDRRNASGDEHDAMDEIETDQKAEHGGEAAPETDEPAEPAEISGDAKEGEPDDAQSERGEGDEEDEQDGADADDADAENMETEADWQDGAGDDAKDERETKPHDPFDAQATDRPEGENEPQTAEAPDAQPNVQPRRGAPPPPRTEQRTLSDLAEMNTDADGAGDNAGGAAGAQERAVGGAGDAGQSAPEQGGAPQAQGADAPDAPADADAEERANPTQSLGDSLEQFRRDVAAIREASDAAPQTRDEAMPEAGDVEHVAHDDDADNQALGVASEQQAQAMRQLSLDEDTEAPPAPAADDTEDAPHEEAPARDDEVRDPRGAAPRASERTHGAESGALSRADVERAGQGEELAEEETHDPLPDEERAETDHAAEAALAAFRAGDGDAAHAAELWRAYATLTTDLAFALCEQLRLILVPSLATRLNGDFRTGKRLNLRKIIPYIASDFAKDKIWLRRTKPSAREYQVLLSIDDSKSMAEGRNIHLAYQTLALVTGAMMRLEVGDVAVCRFGRDVEMLHEFGAASFSDAHGGQILSKLRFDQTSTDVHALLSSTLEVLRTARATRASATGAELWQLQIIISDGVCQDHERLRAQIRRAMAERVMLVFVVVDAADDDEKPSRSSILTMNQVSYHTDAAGKLQLQMQRYIDTFPFDSYVIVRDVQALPGVLASTLRQWAEKIRDA</sequence>
<evidence type="ECO:0000256" key="3">
    <source>
        <dbReference type="SAM" id="MobiDB-lite"/>
    </source>
</evidence>
<gene>
    <name evidence="5" type="ORF">GLX27_001391</name>
</gene>
<feature type="compositionally biased region" description="Low complexity" evidence="3">
    <location>
        <begin position="2808"/>
        <end position="2832"/>
    </location>
</feature>
<dbReference type="InterPro" id="IPR011704">
    <property type="entry name" value="ATPase_dyneun-rel_AAA"/>
</dbReference>
<dbReference type="InterPro" id="IPR040848">
    <property type="entry name" value="AAA_lid_7"/>
</dbReference>
<feature type="compositionally biased region" description="Basic and acidic residues" evidence="3">
    <location>
        <begin position="2529"/>
        <end position="2554"/>
    </location>
</feature>
<feature type="compositionally biased region" description="Acidic residues" evidence="3">
    <location>
        <begin position="2581"/>
        <end position="2625"/>
    </location>
</feature>